<sequence length="219" mass="23322">MPASSNTRAKPAARPDSGPRGPRSTRSSKTRSSTGSSRSPPSRSRPRFANWSTGPPRPFSRKPSRARRSPSSDPASRTSIRAPNGGRTRSSTRTTGGRWISGRTLEHPKAELVRTALEVRAAHPEAFGASATYDRLPVDGPASDHAVAFSRGPAGVPEVVVVTARFTHSLKPESAAGTVVGLPRGARWRDVRSGAVYDSTVDLHTVRADHPVAILVSDH</sequence>
<feature type="compositionally biased region" description="Basic residues" evidence="1">
    <location>
        <begin position="59"/>
        <end position="68"/>
    </location>
</feature>
<feature type="compositionally biased region" description="Low complexity" evidence="1">
    <location>
        <begin position="14"/>
        <end position="42"/>
    </location>
</feature>
<dbReference type="EMBL" id="BAHB01000068">
    <property type="protein sequence ID" value="GAB85986.1"/>
    <property type="molecule type" value="Genomic_DNA"/>
</dbReference>
<accession>A0ABQ0HUN4</accession>
<gene>
    <name evidence="2" type="primary">treY</name>
    <name evidence="2" type="ORF">GORBP_068_00500</name>
</gene>
<name>A0ABQ0HUN4_GORRU</name>
<dbReference type="Proteomes" id="UP000010744">
    <property type="component" value="Unassembled WGS sequence"/>
</dbReference>
<evidence type="ECO:0000313" key="3">
    <source>
        <dbReference type="Proteomes" id="UP000010744"/>
    </source>
</evidence>
<organism evidence="2 3">
    <name type="scientific">Gordonia rubripertincta NBRC 101908</name>
    <dbReference type="NCBI Taxonomy" id="1077975"/>
    <lineage>
        <taxon>Bacteria</taxon>
        <taxon>Bacillati</taxon>
        <taxon>Actinomycetota</taxon>
        <taxon>Actinomycetes</taxon>
        <taxon>Mycobacteriales</taxon>
        <taxon>Gordoniaceae</taxon>
        <taxon>Gordonia</taxon>
    </lineage>
</organism>
<keyword evidence="3" id="KW-1185">Reference proteome</keyword>
<evidence type="ECO:0000313" key="2">
    <source>
        <dbReference type="EMBL" id="GAB85986.1"/>
    </source>
</evidence>
<feature type="compositionally biased region" description="Low complexity" evidence="1">
    <location>
        <begin position="85"/>
        <end position="103"/>
    </location>
</feature>
<comment type="caution">
    <text evidence="2">The sequence shown here is derived from an EMBL/GenBank/DDBJ whole genome shotgun (WGS) entry which is preliminary data.</text>
</comment>
<feature type="region of interest" description="Disordered" evidence="1">
    <location>
        <begin position="1"/>
        <end position="103"/>
    </location>
</feature>
<protein>
    <submittedName>
        <fullName evidence="2">Malto-oligosyltrehalose synthase</fullName>
    </submittedName>
</protein>
<evidence type="ECO:0000256" key="1">
    <source>
        <dbReference type="SAM" id="MobiDB-lite"/>
    </source>
</evidence>
<proteinExistence type="predicted"/>
<reference evidence="2 3" key="1">
    <citation type="submission" date="2012-08" db="EMBL/GenBank/DDBJ databases">
        <title>Whole genome shotgun sequence of Gordonia rubripertincta NBRC 101908.</title>
        <authorList>
            <person name="Takarada H."/>
            <person name="Hosoyama A."/>
            <person name="Tsuchikane K."/>
            <person name="Katsumata H."/>
            <person name="Baba S."/>
            <person name="Ohji S."/>
            <person name="Yamazaki S."/>
            <person name="Fujita N."/>
        </authorList>
    </citation>
    <scope>NUCLEOTIDE SEQUENCE [LARGE SCALE GENOMIC DNA]</scope>
    <source>
        <strain evidence="2 3">NBRC 101908</strain>
    </source>
</reference>